<evidence type="ECO:0000256" key="1">
    <source>
        <dbReference type="SAM" id="SignalP"/>
    </source>
</evidence>
<dbReference type="AlphaFoldDB" id="A0A7Z1DS17"/>
<feature type="chain" id="PRO_5030514177" evidence="1">
    <location>
        <begin position="26"/>
        <end position="210"/>
    </location>
</feature>
<reference evidence="3 4" key="1">
    <citation type="submission" date="2017-06" db="EMBL/GenBank/DDBJ databases">
        <title>Draft genome sequence of the halophilic bacterium Marinobacter vinifirmus FB1.</title>
        <authorList>
            <person name="Stepanov V.G."/>
            <person name="Roberts D.J."/>
            <person name="Fox G.E."/>
        </authorList>
    </citation>
    <scope>NUCLEOTIDE SEQUENCE [LARGE SCALE GENOMIC DNA]</scope>
    <source>
        <strain evidence="3 4">FB1</strain>
    </source>
</reference>
<dbReference type="Proteomes" id="UP000216984">
    <property type="component" value="Unassembled WGS sequence"/>
</dbReference>
<name>A0A7Z1DS17_9GAMM</name>
<accession>A0A7Z1DS17</accession>
<gene>
    <name evidence="3" type="ORF">B9Q17_00185</name>
</gene>
<feature type="signal peptide" evidence="1">
    <location>
        <begin position="1"/>
        <end position="25"/>
    </location>
</feature>
<keyword evidence="1" id="KW-0732">Signal</keyword>
<evidence type="ECO:0000313" key="4">
    <source>
        <dbReference type="Proteomes" id="UP000216984"/>
    </source>
</evidence>
<dbReference type="InterPro" id="IPR025864">
    <property type="entry name" value="TraW_N_dom"/>
</dbReference>
<keyword evidence="4" id="KW-1185">Reference proteome</keyword>
<dbReference type="Pfam" id="PF12477">
    <property type="entry name" value="TraW_N"/>
    <property type="match status" value="1"/>
</dbReference>
<sequence>MNKSVGYLKAASLVALIASCNAALAKDLGVIGKSYPIIERDLVEVIHERIQQKTESGELDAMHEGMRDRSKGYARRPPGVSLPRAQEYRAVEINPLYTLDRDITDADGKVLFTAGTQVNPLEVNPLTKVLCFIDGDDPAQVDWLQAYCAKDIRNKMILVSGDFLAVTEQIGMRLYFDQRGYLVERFGIQAVPAVIRQSGKVLYVEEFPIK</sequence>
<organism evidence="3 4">
    <name type="scientific">Marinobacter vinifirmus</name>
    <dbReference type="NCBI Taxonomy" id="355591"/>
    <lineage>
        <taxon>Bacteria</taxon>
        <taxon>Pseudomonadati</taxon>
        <taxon>Pseudomonadota</taxon>
        <taxon>Gammaproteobacteria</taxon>
        <taxon>Pseudomonadales</taxon>
        <taxon>Marinobacteraceae</taxon>
        <taxon>Marinobacter</taxon>
    </lineage>
</organism>
<evidence type="ECO:0000259" key="2">
    <source>
        <dbReference type="Pfam" id="PF12477"/>
    </source>
</evidence>
<dbReference type="PROSITE" id="PS51257">
    <property type="entry name" value="PROKAR_LIPOPROTEIN"/>
    <property type="match status" value="1"/>
</dbReference>
<dbReference type="NCBIfam" id="TIGR02743">
    <property type="entry name" value="TraW"/>
    <property type="match status" value="1"/>
</dbReference>
<dbReference type="EMBL" id="NEFY01000019">
    <property type="protein sequence ID" value="OZC34954.1"/>
    <property type="molecule type" value="Genomic_DNA"/>
</dbReference>
<comment type="caution">
    <text evidence="3">The sequence shown here is derived from an EMBL/GenBank/DDBJ whole genome shotgun (WGS) entry which is preliminary data.</text>
</comment>
<proteinExistence type="predicted"/>
<feature type="domain" description="Type-F conjugative transfer system protein TraW N-terminal" evidence="2">
    <location>
        <begin position="12"/>
        <end position="37"/>
    </location>
</feature>
<evidence type="ECO:0000313" key="3">
    <source>
        <dbReference type="EMBL" id="OZC34954.1"/>
    </source>
</evidence>
<protein>
    <submittedName>
        <fullName evidence="3">Type-F conjugative transfer system protein TraW</fullName>
    </submittedName>
</protein>
<dbReference type="InterPro" id="IPR014114">
    <property type="entry name" value="TraW"/>
</dbReference>
<dbReference type="RefSeq" id="WP_094625905.1">
    <property type="nucleotide sequence ID" value="NZ_NEFY01000019.1"/>
</dbReference>